<dbReference type="PANTHER" id="PTHR43791:SF40">
    <property type="entry name" value="THIAMINE PATHWAY TRANSPORTER THI73"/>
    <property type="match status" value="1"/>
</dbReference>
<dbReference type="Gene3D" id="1.20.1250.20">
    <property type="entry name" value="MFS general substrate transporter like domains"/>
    <property type="match status" value="2"/>
</dbReference>
<feature type="transmembrane region" description="Helical" evidence="6">
    <location>
        <begin position="348"/>
        <end position="372"/>
    </location>
</feature>
<dbReference type="Pfam" id="PF07690">
    <property type="entry name" value="MFS_1"/>
    <property type="match status" value="1"/>
</dbReference>
<feature type="transmembrane region" description="Helical" evidence="6">
    <location>
        <begin position="378"/>
        <end position="397"/>
    </location>
</feature>
<evidence type="ECO:0000256" key="2">
    <source>
        <dbReference type="ARBA" id="ARBA00022448"/>
    </source>
</evidence>
<feature type="transmembrane region" description="Helical" evidence="6">
    <location>
        <begin position="184"/>
        <end position="203"/>
    </location>
</feature>
<keyword evidence="4 6" id="KW-1133">Transmembrane helix</keyword>
<feature type="transmembrane region" description="Helical" evidence="6">
    <location>
        <begin position="152"/>
        <end position="172"/>
    </location>
</feature>
<dbReference type="InterPro" id="IPR011701">
    <property type="entry name" value="MFS"/>
</dbReference>
<dbReference type="InterPro" id="IPR020846">
    <property type="entry name" value="MFS_dom"/>
</dbReference>
<sequence length="499" mass="56318">MSDIEKDHEIDEELHDVDTSDTSNYDVAFKFLKREEKDYIENTELPPKLLRKIDLRILTLLCAIYFLQFLDKTLLNYSAAMGIKENLVGNEFSNLSTIFYASYIFAEPFVSYCLQKFPISRAFSICIVLWGIVLTCHAACKTYASLMIVRTLLGIFESSSAVGIIAISGMYYTKSEQVARMGIWSINSGTATIVGALLSFGFQHIHTTEFQSWQILFLVVGLITILFGIFVWFYLPDNVVSAKFLNNNEKVLVLEHIRENQTGTENKKFKREQFYELVFKDKLTWPMLLLTGTSQIVTGAIGTYSATVIGTFGFDGYKTALLQIPLGAIIIIIIVISTQLVSRYGHRTYITVSMFIPSIIGAIVLLSTSIVTQQIGNLLALYLLYSGSSSITLIYAWNSANTAGYTKRMFRNALTMIVFSLSSLLGPQMFQAKDFPGYVPAKIAILVTQVASIPLALLVGYLSKKENEKRDNEPQEKLQDNYQFLDLTDIQNRNFRYSY</sequence>
<dbReference type="EMBL" id="LMYN01000234">
    <property type="protein sequence ID" value="KRZ98651.1"/>
    <property type="molecule type" value="Genomic_DNA"/>
</dbReference>
<keyword evidence="5 6" id="KW-0472">Membrane</keyword>
<feature type="domain" description="Major facilitator superfamily (MFS) profile" evidence="7">
    <location>
        <begin position="57"/>
        <end position="467"/>
    </location>
</feature>
<keyword evidence="9" id="KW-1185">Reference proteome</keyword>
<evidence type="ECO:0000256" key="3">
    <source>
        <dbReference type="ARBA" id="ARBA00022692"/>
    </source>
</evidence>
<dbReference type="GO" id="GO:0016020">
    <property type="term" value="C:membrane"/>
    <property type="evidence" value="ECO:0007669"/>
    <property type="project" value="UniProtKB-SubCell"/>
</dbReference>
<evidence type="ECO:0000256" key="4">
    <source>
        <dbReference type="ARBA" id="ARBA00022989"/>
    </source>
</evidence>
<feature type="transmembrane region" description="Helical" evidence="6">
    <location>
        <begin position="442"/>
        <end position="462"/>
    </location>
</feature>
<name>A0A0V1PRD8_9ASCO</name>
<dbReference type="GO" id="GO:0022857">
    <property type="term" value="F:transmembrane transporter activity"/>
    <property type="evidence" value="ECO:0007669"/>
    <property type="project" value="InterPro"/>
</dbReference>
<evidence type="ECO:0000256" key="6">
    <source>
        <dbReference type="SAM" id="Phobius"/>
    </source>
</evidence>
<keyword evidence="2" id="KW-0813">Transport</keyword>
<dbReference type="GeneID" id="26842601"/>
<evidence type="ECO:0000313" key="9">
    <source>
        <dbReference type="Proteomes" id="UP000054251"/>
    </source>
</evidence>
<feature type="transmembrane region" description="Helical" evidence="6">
    <location>
        <begin position="215"/>
        <end position="235"/>
    </location>
</feature>
<dbReference type="Proteomes" id="UP000054251">
    <property type="component" value="Unassembled WGS sequence"/>
</dbReference>
<dbReference type="RefSeq" id="XP_015464754.1">
    <property type="nucleotide sequence ID" value="XM_015614421.1"/>
</dbReference>
<dbReference type="InterPro" id="IPR036259">
    <property type="entry name" value="MFS_trans_sf"/>
</dbReference>
<comment type="subcellular location">
    <subcellularLocation>
        <location evidence="1">Membrane</location>
        <topology evidence="1">Multi-pass membrane protein</topology>
    </subcellularLocation>
</comment>
<comment type="caution">
    <text evidence="8">The sequence shown here is derived from an EMBL/GenBank/DDBJ whole genome shotgun (WGS) entry which is preliminary data.</text>
</comment>
<keyword evidence="3 6" id="KW-0812">Transmembrane</keyword>
<evidence type="ECO:0000256" key="5">
    <source>
        <dbReference type="ARBA" id="ARBA00023136"/>
    </source>
</evidence>
<reference evidence="8 9" key="1">
    <citation type="submission" date="2015-11" db="EMBL/GenBank/DDBJ databases">
        <title>The genome of Debaryomyces fabryi.</title>
        <authorList>
            <person name="Tafer H."/>
            <person name="Lopandic K."/>
        </authorList>
    </citation>
    <scope>NUCLEOTIDE SEQUENCE [LARGE SCALE GENOMIC DNA]</scope>
    <source>
        <strain evidence="8 9">CBS 789</strain>
    </source>
</reference>
<dbReference type="FunFam" id="1.20.1250.20:FF:000482">
    <property type="entry name" value="Thi73p"/>
    <property type="match status" value="1"/>
</dbReference>
<evidence type="ECO:0000256" key="1">
    <source>
        <dbReference type="ARBA" id="ARBA00004141"/>
    </source>
</evidence>
<evidence type="ECO:0000313" key="8">
    <source>
        <dbReference type="EMBL" id="KRZ98651.1"/>
    </source>
</evidence>
<proteinExistence type="predicted"/>
<feature type="transmembrane region" description="Helical" evidence="6">
    <location>
        <begin position="320"/>
        <end position="341"/>
    </location>
</feature>
<dbReference type="PANTHER" id="PTHR43791">
    <property type="entry name" value="PERMEASE-RELATED"/>
    <property type="match status" value="1"/>
</dbReference>
<feature type="transmembrane region" description="Helical" evidence="6">
    <location>
        <begin position="119"/>
        <end position="140"/>
    </location>
</feature>
<feature type="transmembrane region" description="Helical" evidence="6">
    <location>
        <begin position="409"/>
        <end position="430"/>
    </location>
</feature>
<feature type="transmembrane region" description="Helical" evidence="6">
    <location>
        <begin position="53"/>
        <end position="70"/>
    </location>
</feature>
<accession>A0A0V1PRD8</accession>
<dbReference type="SUPFAM" id="SSF103473">
    <property type="entry name" value="MFS general substrate transporter"/>
    <property type="match status" value="1"/>
</dbReference>
<dbReference type="PROSITE" id="PS50850">
    <property type="entry name" value="MFS"/>
    <property type="match status" value="1"/>
</dbReference>
<evidence type="ECO:0000259" key="7">
    <source>
        <dbReference type="PROSITE" id="PS50850"/>
    </source>
</evidence>
<organism evidence="8 9">
    <name type="scientific">Debaryomyces fabryi</name>
    <dbReference type="NCBI Taxonomy" id="58627"/>
    <lineage>
        <taxon>Eukaryota</taxon>
        <taxon>Fungi</taxon>
        <taxon>Dikarya</taxon>
        <taxon>Ascomycota</taxon>
        <taxon>Saccharomycotina</taxon>
        <taxon>Pichiomycetes</taxon>
        <taxon>Debaryomycetaceae</taxon>
        <taxon>Debaryomyces</taxon>
    </lineage>
</organism>
<protein>
    <recommendedName>
        <fullName evidence="7">Major facilitator superfamily (MFS) profile domain-containing protein</fullName>
    </recommendedName>
</protein>
<gene>
    <name evidence="8" type="ORF">AC631_05592</name>
</gene>
<dbReference type="OrthoDB" id="6730379at2759"/>
<dbReference type="AlphaFoldDB" id="A0A0V1PRD8"/>